<dbReference type="InterPro" id="IPR001789">
    <property type="entry name" value="Sig_transdc_resp-reg_receiver"/>
</dbReference>
<evidence type="ECO:0000313" key="6">
    <source>
        <dbReference type="EMBL" id="MCM5681788.1"/>
    </source>
</evidence>
<dbReference type="InterPro" id="IPR011006">
    <property type="entry name" value="CheY-like_superfamily"/>
</dbReference>
<dbReference type="SUPFAM" id="SSF52172">
    <property type="entry name" value="CheY-like"/>
    <property type="match status" value="1"/>
</dbReference>
<dbReference type="EMBL" id="JAMKFE010000014">
    <property type="protein sequence ID" value="MCM5681788.1"/>
    <property type="molecule type" value="Genomic_DNA"/>
</dbReference>
<keyword evidence="1 3" id="KW-0597">Phosphoprotein</keyword>
<evidence type="ECO:0000256" key="2">
    <source>
        <dbReference type="ARBA" id="ARBA00023125"/>
    </source>
</evidence>
<dbReference type="SMART" id="SM00448">
    <property type="entry name" value="REC"/>
    <property type="match status" value="1"/>
</dbReference>
<accession>A0ABT0YSR9</accession>
<dbReference type="SUPFAM" id="SSF46894">
    <property type="entry name" value="C-terminal effector domain of the bipartite response regulators"/>
    <property type="match status" value="1"/>
</dbReference>
<evidence type="ECO:0000256" key="1">
    <source>
        <dbReference type="ARBA" id="ARBA00022553"/>
    </source>
</evidence>
<dbReference type="Pfam" id="PF00072">
    <property type="entry name" value="Response_reg"/>
    <property type="match status" value="1"/>
</dbReference>
<evidence type="ECO:0000259" key="4">
    <source>
        <dbReference type="PROSITE" id="PS50043"/>
    </source>
</evidence>
<dbReference type="CDD" id="cd17535">
    <property type="entry name" value="REC_NarL-like"/>
    <property type="match status" value="1"/>
</dbReference>
<dbReference type="InterPro" id="IPR051015">
    <property type="entry name" value="EvgA-like"/>
</dbReference>
<dbReference type="PANTHER" id="PTHR45566">
    <property type="entry name" value="HTH-TYPE TRANSCRIPTIONAL REGULATOR YHJB-RELATED"/>
    <property type="match status" value="1"/>
</dbReference>
<dbReference type="InterPro" id="IPR000792">
    <property type="entry name" value="Tscrpt_reg_LuxR_C"/>
</dbReference>
<evidence type="ECO:0000259" key="5">
    <source>
        <dbReference type="PROSITE" id="PS50110"/>
    </source>
</evidence>
<dbReference type="PANTHER" id="PTHR45566:SF1">
    <property type="entry name" value="HTH-TYPE TRANSCRIPTIONAL REGULATOR YHJB-RELATED"/>
    <property type="match status" value="1"/>
</dbReference>
<dbReference type="InterPro" id="IPR016032">
    <property type="entry name" value="Sig_transdc_resp-reg_C-effctor"/>
</dbReference>
<feature type="domain" description="HTH luxR-type" evidence="4">
    <location>
        <begin position="145"/>
        <end position="210"/>
    </location>
</feature>
<protein>
    <submittedName>
        <fullName evidence="6">Response regulator transcription factor</fullName>
    </submittedName>
</protein>
<dbReference type="PROSITE" id="PS50043">
    <property type="entry name" value="HTH_LUXR_2"/>
    <property type="match status" value="1"/>
</dbReference>
<dbReference type="InterPro" id="IPR036388">
    <property type="entry name" value="WH-like_DNA-bd_sf"/>
</dbReference>
<sequence>MKILLVDDHPLFLDGLALLFAQEFPHAEVLQAHSLAAALSTVAAEPAVSWVLLDLGLPDSDGMQALQCLREASPEATCVVMSADERPATILAAIDLGAAGFLPKTTRHGELLRALRQMMGGGVYLPASVLALQPAPVPGVPEAAESVDSLGLSPRQGDVLRLLIEGKPNKAICRDLGLSESTVKTHLAAIFRKLGANSRTQAVVAAARLGLRLQASAMGG</sequence>
<dbReference type="RefSeq" id="WP_251780271.1">
    <property type="nucleotide sequence ID" value="NZ_JAMKFE010000014.1"/>
</dbReference>
<dbReference type="Pfam" id="PF00196">
    <property type="entry name" value="GerE"/>
    <property type="match status" value="1"/>
</dbReference>
<keyword evidence="7" id="KW-1185">Reference proteome</keyword>
<dbReference type="InterPro" id="IPR058245">
    <property type="entry name" value="NreC/VraR/RcsB-like_REC"/>
</dbReference>
<keyword evidence="2" id="KW-0238">DNA-binding</keyword>
<dbReference type="CDD" id="cd06170">
    <property type="entry name" value="LuxR_C_like"/>
    <property type="match status" value="1"/>
</dbReference>
<proteinExistence type="predicted"/>
<evidence type="ECO:0000313" key="7">
    <source>
        <dbReference type="Proteomes" id="UP001165541"/>
    </source>
</evidence>
<feature type="domain" description="Response regulatory" evidence="5">
    <location>
        <begin position="2"/>
        <end position="119"/>
    </location>
</feature>
<dbReference type="Gene3D" id="1.10.10.10">
    <property type="entry name" value="Winged helix-like DNA-binding domain superfamily/Winged helix DNA-binding domain"/>
    <property type="match status" value="1"/>
</dbReference>
<feature type="modified residue" description="4-aspartylphosphate" evidence="3">
    <location>
        <position position="54"/>
    </location>
</feature>
<dbReference type="Proteomes" id="UP001165541">
    <property type="component" value="Unassembled WGS sequence"/>
</dbReference>
<dbReference type="SMART" id="SM00421">
    <property type="entry name" value="HTH_LUXR"/>
    <property type="match status" value="1"/>
</dbReference>
<dbReference type="PROSITE" id="PS50110">
    <property type="entry name" value="RESPONSE_REGULATORY"/>
    <property type="match status" value="1"/>
</dbReference>
<dbReference type="Gene3D" id="3.40.50.2300">
    <property type="match status" value="1"/>
</dbReference>
<gene>
    <name evidence="6" type="ORF">M8A51_19850</name>
</gene>
<evidence type="ECO:0000256" key="3">
    <source>
        <dbReference type="PROSITE-ProRule" id="PRU00169"/>
    </source>
</evidence>
<name>A0ABT0YSR9_9BURK</name>
<organism evidence="6 7">
    <name type="scientific">Caldimonas mangrovi</name>
    <dbReference type="NCBI Taxonomy" id="2944811"/>
    <lineage>
        <taxon>Bacteria</taxon>
        <taxon>Pseudomonadati</taxon>
        <taxon>Pseudomonadota</taxon>
        <taxon>Betaproteobacteria</taxon>
        <taxon>Burkholderiales</taxon>
        <taxon>Sphaerotilaceae</taxon>
        <taxon>Caldimonas</taxon>
    </lineage>
</organism>
<reference evidence="6" key="1">
    <citation type="submission" date="2022-05" db="EMBL/GenBank/DDBJ databases">
        <title>Schlegelella sp. nov., isolated from mangrove soil.</title>
        <authorList>
            <person name="Liu Y."/>
            <person name="Ge X."/>
            <person name="Liu W."/>
        </authorList>
    </citation>
    <scope>NUCLEOTIDE SEQUENCE</scope>
    <source>
        <strain evidence="6">S2-27</strain>
    </source>
</reference>
<dbReference type="PRINTS" id="PR00038">
    <property type="entry name" value="HTHLUXR"/>
</dbReference>
<comment type="caution">
    <text evidence="6">The sequence shown here is derived from an EMBL/GenBank/DDBJ whole genome shotgun (WGS) entry which is preliminary data.</text>
</comment>